<protein>
    <recommendedName>
        <fullName evidence="5">BRO domain-containing protein 1</fullName>
    </recommendedName>
</protein>
<dbReference type="GO" id="GO:0005768">
    <property type="term" value="C:endosome"/>
    <property type="evidence" value="ECO:0007669"/>
    <property type="project" value="UniProtKB-SubCell"/>
</dbReference>
<feature type="compositionally biased region" description="Low complexity" evidence="6">
    <location>
        <begin position="980"/>
        <end position="992"/>
    </location>
</feature>
<dbReference type="InterPro" id="IPR038499">
    <property type="entry name" value="BRO1_sf"/>
</dbReference>
<dbReference type="SMART" id="SM01041">
    <property type="entry name" value="BRO1"/>
    <property type="match status" value="1"/>
</dbReference>
<dbReference type="PANTHER" id="PTHR23030:SF30">
    <property type="entry name" value="TYROSINE-PROTEIN PHOSPHATASE NON-RECEPTOR TYPE 23"/>
    <property type="match status" value="1"/>
</dbReference>
<feature type="domain" description="BRO1" evidence="7">
    <location>
        <begin position="6"/>
        <end position="406"/>
    </location>
</feature>
<dbReference type="Gene3D" id="1.20.120.560">
    <property type="entry name" value="alix/aip1 in complex with the ypdl late domain"/>
    <property type="match status" value="1"/>
</dbReference>
<dbReference type="Gene3D" id="1.25.40.280">
    <property type="entry name" value="alix/aip1 like domains"/>
    <property type="match status" value="1"/>
</dbReference>
<dbReference type="PROSITE" id="PS51180">
    <property type="entry name" value="BRO1"/>
    <property type="match status" value="1"/>
</dbReference>
<dbReference type="InterPro" id="IPR004328">
    <property type="entry name" value="BRO1_dom"/>
</dbReference>
<dbReference type="CDD" id="cd09242">
    <property type="entry name" value="BRO1_ScBro1_like"/>
    <property type="match status" value="1"/>
</dbReference>
<sequence length="1079" mass="119756">MAHQSPMISIPKKATDDVDWTTPIRNVISQSYGENPDNYTAECQSLQRCRQDAVKGAGSDFTARDLLYKYFGQLELLELRFPEIRVNFPWRDAFTNKLITQTSIAYEKASVLFQIAVTHSAIAASQSRSDPEGLKRAFYYFRTSAGMLNYINENFLHAPSTDLSREVVKFLVDIILAQATEVFFEKCTDEKKGNALVSKIAAQAAYMYTTLTEDVKEFMGKGIFDRNWVTIIQVKSKYFQSLAQYYRGLADAAASKHGDALVRFTLAETLAKEATKSAQSFSSMFVSTVSSNLPSDAGTSIHERTKAHLAICTEKKSEAQRENDLIYNAILPSPEALPNIEKTVVATAIHIHDVYAAPEVQKTIGQDFFIKLVPLSVHESASVYSEEKAKLVRGEVEKADAAEGEARSIVEGMGIREGLTRFKAMAEGEVGEGEDVPLEVRRWKDDIGLIEEREGVQGLLADLTKAKGNVQADLDGIGRDLEIESRECEMMRVKYEHLWTQDPSATLTKNIRQDLKSHLSSLEAAATSDQQVRHLWDSVRADIQLLLSPDLEGVFRERGGSGADNLLDLDVSSEQEDTRERKKIKGFVDEIEERLARLHKIKKERNEVLKDLKDKIQADDVSHLLLLNRRNSSVEPTLFASELEKFRPYQQRLGSTVQAQENVLQEISTLWKGLKDLAGRGPGAKKWEEREKRKKDTVRRFSRARDGYMEIRDGIAKGLQFYSELSQMTNELSTNVRGYTARRAAEREGLTAKLETERRLSAAAPSSPPPKPPPPPSGKSGLDSALAGMSLRDSPAPSWQSKPPPPTPQHQDPYHQYTPSPPPPPPSQNRQHYSSPPPPQHYPPTPQHPPQQSYHQPTPPPHPSHFSPPPPPPQQQQQYPSYQPQYQQPPSQGYNAPPPPPQQHQQQQPQQNYSFPPPPSQPYGGNNYTSPRSTQAPSSSFLPPPPPRPVQSSLTSSGGGGPQNDPYASLAMLGSQGFNTPTQTPGQATATPNSSFPPPPPQQHQRQGSYGYNSYSQQPGYGAPSAPPPPPPQQQQQQQQPPYGGYASAPPPPPPQQQQQYQQQGGYGGYSQGYGGYGQ</sequence>
<dbReference type="Pfam" id="PF03097">
    <property type="entry name" value="BRO1"/>
    <property type="match status" value="1"/>
</dbReference>
<feature type="region of interest" description="Disordered" evidence="6">
    <location>
        <begin position="747"/>
        <end position="1079"/>
    </location>
</feature>
<feature type="compositionally biased region" description="Low complexity" evidence="6">
    <location>
        <begin position="875"/>
        <end position="895"/>
    </location>
</feature>
<feature type="compositionally biased region" description="Gly residues" evidence="6">
    <location>
        <begin position="1065"/>
        <end position="1079"/>
    </location>
</feature>
<comment type="caution">
    <text evidence="8">The sequence shown here is derived from an EMBL/GenBank/DDBJ whole genome shotgun (WGS) entry which is preliminary data.</text>
</comment>
<feature type="compositionally biased region" description="Basic and acidic residues" evidence="6">
    <location>
        <begin position="747"/>
        <end position="760"/>
    </location>
</feature>
<dbReference type="Proteomes" id="UP000559027">
    <property type="component" value="Unassembled WGS sequence"/>
</dbReference>
<evidence type="ECO:0000256" key="2">
    <source>
        <dbReference type="ARBA" id="ARBA00004496"/>
    </source>
</evidence>
<dbReference type="PANTHER" id="PTHR23030">
    <property type="entry name" value="PCD6 INTERACTING PROTEIN-RELATED"/>
    <property type="match status" value="1"/>
</dbReference>
<feature type="compositionally biased region" description="Pro residues" evidence="6">
    <location>
        <begin position="835"/>
        <end position="849"/>
    </location>
</feature>
<evidence type="ECO:0000256" key="4">
    <source>
        <dbReference type="ARBA" id="ARBA00022753"/>
    </source>
</evidence>
<feature type="compositionally biased region" description="Low complexity" evidence="6">
    <location>
        <begin position="903"/>
        <end position="914"/>
    </location>
</feature>
<accession>A0A8H5D1T7</accession>
<evidence type="ECO:0000313" key="8">
    <source>
        <dbReference type="EMBL" id="KAF5350602.1"/>
    </source>
</evidence>
<reference evidence="8 9" key="1">
    <citation type="journal article" date="2020" name="ISME J.">
        <title>Uncovering the hidden diversity of litter-decomposition mechanisms in mushroom-forming fungi.</title>
        <authorList>
            <person name="Floudas D."/>
            <person name="Bentzer J."/>
            <person name="Ahren D."/>
            <person name="Johansson T."/>
            <person name="Persson P."/>
            <person name="Tunlid A."/>
        </authorList>
    </citation>
    <scope>NUCLEOTIDE SEQUENCE [LARGE SCALE GENOMIC DNA]</scope>
    <source>
        <strain evidence="8 9">CBS 146.42</strain>
    </source>
</reference>
<dbReference type="OrthoDB" id="2141925at2759"/>
<feature type="compositionally biased region" description="Pro residues" evidence="6">
    <location>
        <begin position="766"/>
        <end position="777"/>
    </location>
</feature>
<evidence type="ECO:0000256" key="1">
    <source>
        <dbReference type="ARBA" id="ARBA00004177"/>
    </source>
</evidence>
<proteinExistence type="predicted"/>
<evidence type="ECO:0000313" key="9">
    <source>
        <dbReference type="Proteomes" id="UP000559027"/>
    </source>
</evidence>
<dbReference type="AlphaFoldDB" id="A0A8H5D1T7"/>
<gene>
    <name evidence="8" type="ORF">D9756_008657</name>
</gene>
<dbReference type="Gene3D" id="1.20.140.50">
    <property type="entry name" value="alix/aip1 like domains"/>
    <property type="match status" value="1"/>
</dbReference>
<keyword evidence="3" id="KW-0963">Cytoplasm</keyword>
<evidence type="ECO:0000259" key="7">
    <source>
        <dbReference type="PROSITE" id="PS51180"/>
    </source>
</evidence>
<keyword evidence="4" id="KW-0967">Endosome</keyword>
<feature type="compositionally biased region" description="Low complexity" evidence="6">
    <location>
        <begin position="1034"/>
        <end position="1048"/>
    </location>
</feature>
<dbReference type="Pfam" id="PF13949">
    <property type="entry name" value="ALIX_LYPXL_bnd"/>
    <property type="match status" value="1"/>
</dbReference>
<dbReference type="CDD" id="cd09237">
    <property type="entry name" value="V_ScBro1_like"/>
    <property type="match status" value="1"/>
</dbReference>
<dbReference type="InterPro" id="IPR025304">
    <property type="entry name" value="ALIX_V_dom"/>
</dbReference>
<organism evidence="8 9">
    <name type="scientific">Leucocoprinus leucothites</name>
    <dbReference type="NCBI Taxonomy" id="201217"/>
    <lineage>
        <taxon>Eukaryota</taxon>
        <taxon>Fungi</taxon>
        <taxon>Dikarya</taxon>
        <taxon>Basidiomycota</taxon>
        <taxon>Agaricomycotina</taxon>
        <taxon>Agaricomycetes</taxon>
        <taxon>Agaricomycetidae</taxon>
        <taxon>Agaricales</taxon>
        <taxon>Agaricineae</taxon>
        <taxon>Agaricaceae</taxon>
        <taxon>Leucocoprinus</taxon>
    </lineage>
</organism>
<comment type="subcellular location">
    <subcellularLocation>
        <location evidence="2">Cytoplasm</location>
    </subcellularLocation>
    <subcellularLocation>
        <location evidence="1">Endosome</location>
    </subcellularLocation>
</comment>
<dbReference type="GO" id="GO:0043328">
    <property type="term" value="P:protein transport to vacuole involved in ubiquitin-dependent protein catabolic process via the multivesicular body sorting pathway"/>
    <property type="evidence" value="ECO:0007669"/>
    <property type="project" value="TreeGrafter"/>
</dbReference>
<evidence type="ECO:0000256" key="6">
    <source>
        <dbReference type="SAM" id="MobiDB-lite"/>
    </source>
</evidence>
<name>A0A8H5D1T7_9AGAR</name>
<feature type="compositionally biased region" description="Polar residues" evidence="6">
    <location>
        <begin position="927"/>
        <end position="936"/>
    </location>
</feature>
<keyword evidence="9" id="KW-1185">Reference proteome</keyword>
<feature type="compositionally biased region" description="Pro residues" evidence="6">
    <location>
        <begin position="857"/>
        <end position="874"/>
    </location>
</feature>
<evidence type="ECO:0000256" key="3">
    <source>
        <dbReference type="ARBA" id="ARBA00022490"/>
    </source>
</evidence>
<dbReference type="EMBL" id="JAACJO010000014">
    <property type="protein sequence ID" value="KAF5350602.1"/>
    <property type="molecule type" value="Genomic_DNA"/>
</dbReference>
<evidence type="ECO:0000256" key="5">
    <source>
        <dbReference type="ARBA" id="ARBA00041284"/>
    </source>
</evidence>